<dbReference type="Gene3D" id="2.40.170.20">
    <property type="entry name" value="TonB-dependent receptor, beta-barrel domain"/>
    <property type="match status" value="1"/>
</dbReference>
<dbReference type="InterPro" id="IPR036942">
    <property type="entry name" value="Beta-barrel_TonB_sf"/>
</dbReference>
<evidence type="ECO:0000259" key="11">
    <source>
        <dbReference type="Pfam" id="PF00593"/>
    </source>
</evidence>
<comment type="caution">
    <text evidence="13">The sequence shown here is derived from an EMBL/GenBank/DDBJ whole genome shotgun (WGS) entry which is preliminary data.</text>
</comment>
<evidence type="ECO:0000256" key="7">
    <source>
        <dbReference type="ARBA" id="ARBA00023237"/>
    </source>
</evidence>
<proteinExistence type="inferred from homology"/>
<evidence type="ECO:0000313" key="13">
    <source>
        <dbReference type="EMBL" id="TMM29069.1"/>
    </source>
</evidence>
<keyword evidence="2 8" id="KW-0813">Transport</keyword>
<evidence type="ECO:0000256" key="8">
    <source>
        <dbReference type="PROSITE-ProRule" id="PRU01360"/>
    </source>
</evidence>
<dbReference type="Proteomes" id="UP000307140">
    <property type="component" value="Unassembled WGS sequence"/>
</dbReference>
<dbReference type="InterPro" id="IPR037066">
    <property type="entry name" value="Plug_dom_sf"/>
</dbReference>
<dbReference type="PROSITE" id="PS52016">
    <property type="entry name" value="TONB_DEPENDENT_REC_3"/>
    <property type="match status" value="1"/>
</dbReference>
<dbReference type="InterPro" id="IPR012910">
    <property type="entry name" value="Plug_dom"/>
</dbReference>
<keyword evidence="5 9" id="KW-0798">TonB box</keyword>
<keyword evidence="3 8" id="KW-1134">Transmembrane beta strand</keyword>
<comment type="similarity">
    <text evidence="8 9">Belongs to the TonB-dependent receptor family.</text>
</comment>
<dbReference type="SUPFAM" id="SSF56935">
    <property type="entry name" value="Porins"/>
    <property type="match status" value="1"/>
</dbReference>
<dbReference type="InterPro" id="IPR008969">
    <property type="entry name" value="CarboxyPept-like_regulatory"/>
</dbReference>
<keyword evidence="7 8" id="KW-0998">Cell outer membrane</keyword>
<dbReference type="AlphaFoldDB" id="A0A5S3N6L4"/>
<dbReference type="InterPro" id="IPR000531">
    <property type="entry name" value="Beta-barrel_TonB"/>
</dbReference>
<keyword evidence="13" id="KW-0675">Receptor</keyword>
<gene>
    <name evidence="13" type="ORF">FDT66_11825</name>
</gene>
<dbReference type="SUPFAM" id="SSF49464">
    <property type="entry name" value="Carboxypeptidase regulatory domain-like"/>
    <property type="match status" value="1"/>
</dbReference>
<evidence type="ECO:0000313" key="14">
    <source>
        <dbReference type="Proteomes" id="UP000307140"/>
    </source>
</evidence>
<dbReference type="Pfam" id="PF00593">
    <property type="entry name" value="TonB_dep_Rec_b-barrel"/>
    <property type="match status" value="1"/>
</dbReference>
<evidence type="ECO:0000256" key="10">
    <source>
        <dbReference type="SAM" id="SignalP"/>
    </source>
</evidence>
<evidence type="ECO:0000259" key="12">
    <source>
        <dbReference type="Pfam" id="PF07715"/>
    </source>
</evidence>
<feature type="domain" description="TonB-dependent receptor-like beta-barrel" evidence="11">
    <location>
        <begin position="427"/>
        <end position="861"/>
    </location>
</feature>
<organism evidence="13 14">
    <name type="scientific">Polaribacter aestuariivivens</name>
    <dbReference type="NCBI Taxonomy" id="2304626"/>
    <lineage>
        <taxon>Bacteria</taxon>
        <taxon>Pseudomonadati</taxon>
        <taxon>Bacteroidota</taxon>
        <taxon>Flavobacteriia</taxon>
        <taxon>Flavobacteriales</taxon>
        <taxon>Flavobacteriaceae</taxon>
    </lineage>
</organism>
<keyword evidence="14" id="KW-1185">Reference proteome</keyword>
<evidence type="ECO:0000256" key="4">
    <source>
        <dbReference type="ARBA" id="ARBA00022692"/>
    </source>
</evidence>
<sequence>MKKFILAILFLIPISFLAQKKVSGVITDETNFPLPGASVIIKGTSKGQVTDLDGKFTITISETPATLSIVYLGYKTKEVVITNQTTIKVALEPDAQQLDEIVIIGYGEVKKGDLTGSVTTVKPDRNTVDRAQDVETLLQGRAAGVQVTTNGNEPGAPTSIKIRGINSLTGNTEPLYVIDGIIVDSATEDTLDPLSGGNSYLAPQAGISGVNPRDIESIEVLKDASATAIYGSRGANGVILITTKKGKSGETKFTYSNFSKVGVITNDINVLKTSEYVKYINEVRENQNFIPAYYTYNDNSIAYFQNSEQFMIDNAATIDRIQGVDWSKDTYQVAVTSNHRLTASGGGDNSNYYFAIGHLDNQGLVPRAFAKKTDFAINLNNDLNSKLKLATKVTATYSENSASKGTDNLGGTNNNLVRQIISGAPILGFDDNNNAGTDFEEALDGPRAWIEDYDDLSSETRVLGSLKLDYEISDVFKYRVQVGADYRNKDRKIWYGTGLFRGERVNGEAGISNLNRFRYNIDNTLLFRKNFNRNHRINGTVGFVIDKSNITRKTNQASDFPNKGLRADGISFGQNFQAPFLGKERETILSFLGRVNYTLLKKYLITATYRADGSSKFAEGKRWGHFPAVALAWKMEEESFMKNIESISQAKLRLGWGLTGNQGIPNYRTLTPFEPTQSPYSNSNGGAASAIIPTNLANPDLTWETTSQYNAGIDLGFLNNRFTATVDVYYKTISDLLLNVEIGPSTGFENYFANQGELINKGIELSLSADIIDNDAFKWNVYGNVSFNRNKVGNLGIPPATFGNQTYSAFLGRQVSGGNFFKVPANIFIEGEAPALFYGFETNGIVSDQTQLNAAPDFRGNPAQLGDVALVDQNGDGNITDADLTIIGDPNPDFNYGFGSSFEYKGVSLSFFFNGVYGNEIANGNLLRENYADQGSNNVRAEAYRDAWRPDNVNGAFPRVGYDIADETGFTDRIIEDGSFLRLSNISLGYNIPVENISFIDNAYISLSGQNLLLFTNYSGFDPEVNSFSFDPGRVGIDWNSFPNQKSVSMSLNLTF</sequence>
<comment type="subcellular location">
    <subcellularLocation>
        <location evidence="1 8">Cell outer membrane</location>
        <topology evidence="1 8">Multi-pass membrane protein</topology>
    </subcellularLocation>
</comment>
<keyword evidence="10" id="KW-0732">Signal</keyword>
<feature type="chain" id="PRO_5024393291" evidence="10">
    <location>
        <begin position="21"/>
        <end position="1056"/>
    </location>
</feature>
<evidence type="ECO:0000256" key="2">
    <source>
        <dbReference type="ARBA" id="ARBA00022448"/>
    </source>
</evidence>
<dbReference type="OrthoDB" id="9768177at2"/>
<dbReference type="InterPro" id="IPR023996">
    <property type="entry name" value="TonB-dep_OMP_SusC/RagA"/>
</dbReference>
<dbReference type="NCBIfam" id="TIGR04057">
    <property type="entry name" value="SusC_RagA_signa"/>
    <property type="match status" value="1"/>
</dbReference>
<dbReference type="NCBIfam" id="TIGR04056">
    <property type="entry name" value="OMP_RagA_SusC"/>
    <property type="match status" value="1"/>
</dbReference>
<evidence type="ECO:0000256" key="6">
    <source>
        <dbReference type="ARBA" id="ARBA00023136"/>
    </source>
</evidence>
<evidence type="ECO:0000256" key="3">
    <source>
        <dbReference type="ARBA" id="ARBA00022452"/>
    </source>
</evidence>
<dbReference type="Pfam" id="PF07715">
    <property type="entry name" value="Plug"/>
    <property type="match status" value="1"/>
</dbReference>
<protein>
    <submittedName>
        <fullName evidence="13">TonB-dependent receptor</fullName>
    </submittedName>
</protein>
<dbReference type="Gene3D" id="2.60.40.1120">
    <property type="entry name" value="Carboxypeptidase-like, regulatory domain"/>
    <property type="match status" value="1"/>
</dbReference>
<accession>A0A5S3N6L4</accession>
<dbReference type="InterPro" id="IPR023997">
    <property type="entry name" value="TonB-dep_OMP_SusC/RagA_CS"/>
</dbReference>
<feature type="signal peptide" evidence="10">
    <location>
        <begin position="1"/>
        <end position="20"/>
    </location>
</feature>
<dbReference type="Gene3D" id="2.170.130.10">
    <property type="entry name" value="TonB-dependent receptor, plug domain"/>
    <property type="match status" value="1"/>
</dbReference>
<evidence type="ECO:0000256" key="5">
    <source>
        <dbReference type="ARBA" id="ARBA00023077"/>
    </source>
</evidence>
<feature type="domain" description="TonB-dependent receptor plug" evidence="12">
    <location>
        <begin position="111"/>
        <end position="238"/>
    </location>
</feature>
<evidence type="ECO:0000256" key="9">
    <source>
        <dbReference type="RuleBase" id="RU003357"/>
    </source>
</evidence>
<keyword evidence="4 8" id="KW-0812">Transmembrane</keyword>
<dbReference type="EMBL" id="VANR01000006">
    <property type="protein sequence ID" value="TMM29069.1"/>
    <property type="molecule type" value="Genomic_DNA"/>
</dbReference>
<dbReference type="Pfam" id="PF13715">
    <property type="entry name" value="CarbopepD_reg_2"/>
    <property type="match status" value="1"/>
</dbReference>
<reference evidence="13 14" key="1">
    <citation type="submission" date="2019-05" db="EMBL/GenBank/DDBJ databases">
        <title>Polaribacter aestuariivivens sp. nov., isolated from a tidal flat.</title>
        <authorList>
            <person name="Yoon J.-H."/>
        </authorList>
    </citation>
    <scope>NUCLEOTIDE SEQUENCE [LARGE SCALE GENOMIC DNA]</scope>
    <source>
        <strain evidence="13 14">DBTF-3</strain>
    </source>
</reference>
<name>A0A5S3N6L4_9FLAO</name>
<dbReference type="InterPro" id="IPR039426">
    <property type="entry name" value="TonB-dep_rcpt-like"/>
</dbReference>
<keyword evidence="6 8" id="KW-0472">Membrane</keyword>
<dbReference type="GO" id="GO:0009279">
    <property type="term" value="C:cell outer membrane"/>
    <property type="evidence" value="ECO:0007669"/>
    <property type="project" value="UniProtKB-SubCell"/>
</dbReference>
<dbReference type="RefSeq" id="WP_138536792.1">
    <property type="nucleotide sequence ID" value="NZ_VANR01000006.1"/>
</dbReference>
<evidence type="ECO:0000256" key="1">
    <source>
        <dbReference type="ARBA" id="ARBA00004571"/>
    </source>
</evidence>